<dbReference type="AlphaFoldDB" id="A0A173RZM3"/>
<gene>
    <name evidence="5" type="ORF">ERS852481_02537</name>
    <name evidence="4" type="ORF">ERS852574_00975</name>
</gene>
<evidence type="ECO:0000256" key="1">
    <source>
        <dbReference type="ARBA" id="ARBA00010148"/>
    </source>
</evidence>
<dbReference type="Proteomes" id="UP000095727">
    <property type="component" value="Unassembled WGS sequence"/>
</dbReference>
<organism evidence="4 7">
    <name type="scientific">Coprococcus comes</name>
    <dbReference type="NCBI Taxonomy" id="410072"/>
    <lineage>
        <taxon>Bacteria</taxon>
        <taxon>Bacillati</taxon>
        <taxon>Bacillota</taxon>
        <taxon>Clostridia</taxon>
        <taxon>Lachnospirales</taxon>
        <taxon>Lachnospiraceae</taxon>
        <taxon>Coprococcus</taxon>
    </lineage>
</organism>
<evidence type="ECO:0000313" key="4">
    <source>
        <dbReference type="EMBL" id="CUM83009.1"/>
    </source>
</evidence>
<reference evidence="6 7" key="1">
    <citation type="submission" date="2015-09" db="EMBL/GenBank/DDBJ databases">
        <authorList>
            <consortium name="Pathogen Informatics"/>
        </authorList>
    </citation>
    <scope>NUCLEOTIDE SEQUENCE [LARGE SCALE GENOMIC DNA]</scope>
    <source>
        <strain evidence="5 6">2789STDY5834866</strain>
        <strain evidence="4 7">2789STDY5834962</strain>
    </source>
</reference>
<name>A0A173RZM3_9FIRM</name>
<dbReference type="Pfam" id="PF01990">
    <property type="entry name" value="ATP-synt_F"/>
    <property type="match status" value="1"/>
</dbReference>
<protein>
    <submittedName>
        <fullName evidence="4">V-type ATP synthase subunit F</fullName>
    </submittedName>
</protein>
<dbReference type="Gene3D" id="3.40.50.10580">
    <property type="entry name" value="ATPase, V1 complex, subunit F"/>
    <property type="match status" value="1"/>
</dbReference>
<dbReference type="SUPFAM" id="SSF159468">
    <property type="entry name" value="AtpF-like"/>
    <property type="match status" value="1"/>
</dbReference>
<dbReference type="EMBL" id="CYXR01000005">
    <property type="protein sequence ID" value="CUM83009.1"/>
    <property type="molecule type" value="Genomic_DNA"/>
</dbReference>
<dbReference type="EMBL" id="CYZK01000020">
    <property type="protein sequence ID" value="CUO64358.1"/>
    <property type="molecule type" value="Genomic_DNA"/>
</dbReference>
<keyword evidence="2" id="KW-0813">Transport</keyword>
<accession>A0A173RZM3</accession>
<dbReference type="STRING" id="410072.ERS852525_02005"/>
<dbReference type="GO" id="GO:0046961">
    <property type="term" value="F:proton-transporting ATPase activity, rotational mechanism"/>
    <property type="evidence" value="ECO:0007669"/>
    <property type="project" value="InterPro"/>
</dbReference>
<keyword evidence="3" id="KW-0406">Ion transport</keyword>
<comment type="similarity">
    <text evidence="1">Belongs to the V-ATPase F subunit family.</text>
</comment>
<dbReference type="PaxDb" id="410072-ERS852525_02005"/>
<evidence type="ECO:0000313" key="6">
    <source>
        <dbReference type="Proteomes" id="UP000095362"/>
    </source>
</evidence>
<evidence type="ECO:0000256" key="2">
    <source>
        <dbReference type="ARBA" id="ARBA00022448"/>
    </source>
</evidence>
<dbReference type="InterPro" id="IPR036906">
    <property type="entry name" value="ATPase_V1_fsu_sf"/>
</dbReference>
<proteinExistence type="inferred from homology"/>
<evidence type="ECO:0000313" key="7">
    <source>
        <dbReference type="Proteomes" id="UP000095727"/>
    </source>
</evidence>
<dbReference type="InterPro" id="IPR008218">
    <property type="entry name" value="ATPase_V1-cplx_f_g_su"/>
</dbReference>
<sequence length="119" mass="13706">MPVRSYHLLHDHQQTVIMKMYLISDNVDTYTGMRLAGVDGVVVHEKQELRDALETAMNDKSIGIILLTERFGREFPDLIDEIKLKRKMPLLIEIPDRHGTGRKKDFITSYVNEAIGLKL</sequence>
<evidence type="ECO:0000313" key="5">
    <source>
        <dbReference type="EMBL" id="CUO64358.1"/>
    </source>
</evidence>
<dbReference type="Proteomes" id="UP000095362">
    <property type="component" value="Unassembled WGS sequence"/>
</dbReference>
<evidence type="ECO:0000256" key="3">
    <source>
        <dbReference type="ARBA" id="ARBA00023065"/>
    </source>
</evidence>